<dbReference type="Proteomes" id="UP000317169">
    <property type="component" value="Unassembled WGS sequence"/>
</dbReference>
<evidence type="ECO:0000313" key="3">
    <source>
        <dbReference type="Proteomes" id="UP000317169"/>
    </source>
</evidence>
<dbReference type="OrthoDB" id="1132160at2"/>
<evidence type="ECO:0000256" key="1">
    <source>
        <dbReference type="SAM" id="Phobius"/>
    </source>
</evidence>
<comment type="caution">
    <text evidence="2">The sequence shown here is derived from an EMBL/GenBank/DDBJ whole genome shotgun (WGS) entry which is preliminary data.</text>
</comment>
<feature type="transmembrane region" description="Helical" evidence="1">
    <location>
        <begin position="146"/>
        <end position="163"/>
    </location>
</feature>
<evidence type="ECO:0000313" key="2">
    <source>
        <dbReference type="EMBL" id="TQD38877.1"/>
    </source>
</evidence>
<keyword evidence="3" id="KW-1185">Reference proteome</keyword>
<accession>A0A507ZPE5</accession>
<keyword evidence="1" id="KW-0812">Transmembrane</keyword>
<feature type="transmembrane region" description="Helical" evidence="1">
    <location>
        <begin position="72"/>
        <end position="93"/>
    </location>
</feature>
<feature type="transmembrane region" description="Helical" evidence="1">
    <location>
        <begin position="114"/>
        <end position="140"/>
    </location>
</feature>
<keyword evidence="1" id="KW-1133">Transmembrane helix</keyword>
<dbReference type="EMBL" id="VIAR01000006">
    <property type="protein sequence ID" value="TQD38877.1"/>
    <property type="molecule type" value="Genomic_DNA"/>
</dbReference>
<feature type="transmembrane region" description="Helical" evidence="1">
    <location>
        <begin position="39"/>
        <end position="60"/>
    </location>
</feature>
<gene>
    <name evidence="2" type="ORF">FKR84_07810</name>
</gene>
<feature type="transmembrane region" description="Helical" evidence="1">
    <location>
        <begin position="12"/>
        <end position="32"/>
    </location>
</feature>
<sequence>MNKLLLSNIARFIILVLVQVILLSNINFLGYINPYLYMLFVLLLPFNLNQMAVLFLSFLIGITIDAFQDTGGIHAAACLVIAYIRPLILKFSFGVSYEHETIKFYRTPISQRIGYIFILVFCHHLVLFSLEVFNFSYFMLVLQKTLYSGIFTVLLILLVTAFFQKKK</sequence>
<keyword evidence="1" id="KW-0472">Membrane</keyword>
<organism evidence="2 3">
    <name type="scientific">Haloflavibacter putidus</name>
    <dbReference type="NCBI Taxonomy" id="2576776"/>
    <lineage>
        <taxon>Bacteria</taxon>
        <taxon>Pseudomonadati</taxon>
        <taxon>Bacteroidota</taxon>
        <taxon>Flavobacteriia</taxon>
        <taxon>Flavobacteriales</taxon>
        <taxon>Flavobacteriaceae</taxon>
        <taxon>Haloflavibacter</taxon>
    </lineage>
</organism>
<proteinExistence type="predicted"/>
<reference evidence="2 3" key="1">
    <citation type="submission" date="2019-06" db="EMBL/GenBank/DDBJ databases">
        <title>Flavibacter putida gen. nov., sp. nov., a novel marine bacterium of the family Flavobacteriaceae isolated from coastal seawater.</title>
        <authorList>
            <person name="Feng X."/>
        </authorList>
    </citation>
    <scope>NUCLEOTIDE SEQUENCE [LARGE SCALE GENOMIC DNA]</scope>
    <source>
        <strain evidence="2 3">PLHSN227</strain>
    </source>
</reference>
<protein>
    <submittedName>
        <fullName evidence="2">Rod shape-determining protein MreD</fullName>
    </submittedName>
</protein>
<dbReference type="AlphaFoldDB" id="A0A507ZPE5"/>
<name>A0A507ZPE5_9FLAO</name>
<dbReference type="RefSeq" id="WP_141421735.1">
    <property type="nucleotide sequence ID" value="NZ_VIAR01000006.1"/>
</dbReference>